<feature type="region of interest" description="Disordered" evidence="1">
    <location>
        <begin position="145"/>
        <end position="206"/>
    </location>
</feature>
<dbReference type="Proteomes" id="UP001458880">
    <property type="component" value="Unassembled WGS sequence"/>
</dbReference>
<feature type="compositionally biased region" description="Basic and acidic residues" evidence="1">
    <location>
        <begin position="184"/>
        <end position="196"/>
    </location>
</feature>
<comment type="caution">
    <text evidence="2">The sequence shown here is derived from an EMBL/GenBank/DDBJ whole genome shotgun (WGS) entry which is preliminary data.</text>
</comment>
<accession>A0AAW1L5J2</accession>
<dbReference type="EMBL" id="JASPKY010000167">
    <property type="protein sequence ID" value="KAK9728755.1"/>
    <property type="molecule type" value="Genomic_DNA"/>
</dbReference>
<evidence type="ECO:0000313" key="2">
    <source>
        <dbReference type="EMBL" id="KAK9728755.1"/>
    </source>
</evidence>
<gene>
    <name evidence="2" type="ORF">QE152_g17074</name>
</gene>
<evidence type="ECO:0000256" key="1">
    <source>
        <dbReference type="SAM" id="MobiDB-lite"/>
    </source>
</evidence>
<name>A0AAW1L5J2_POPJA</name>
<proteinExistence type="predicted"/>
<keyword evidence="3" id="KW-1185">Reference proteome</keyword>
<sequence>MDKYNHGRSTFRKPLKGDGIIVLNAKVCHLPLQHKGLTVGDNASRMRSMLMLSLIDCALTLMRLINSFTSLTGVALCGWYWRRDKEETPAAPTNKKSQDDKLEGLKKLAELQSFIKKLNERSTKLKELIAVNPYTKNRNKICYKGGDSSSGKYGKDMPRPRDENPKNIDKANMAEIVHINIKPQTREKALQADDKKKKTNNGEAKK</sequence>
<feature type="compositionally biased region" description="Basic and acidic residues" evidence="1">
    <location>
        <begin position="153"/>
        <end position="169"/>
    </location>
</feature>
<evidence type="ECO:0000313" key="3">
    <source>
        <dbReference type="Proteomes" id="UP001458880"/>
    </source>
</evidence>
<protein>
    <submittedName>
        <fullName evidence="2">Uncharacterized protein</fullName>
    </submittedName>
</protein>
<organism evidence="2 3">
    <name type="scientific">Popillia japonica</name>
    <name type="common">Japanese beetle</name>
    <dbReference type="NCBI Taxonomy" id="7064"/>
    <lineage>
        <taxon>Eukaryota</taxon>
        <taxon>Metazoa</taxon>
        <taxon>Ecdysozoa</taxon>
        <taxon>Arthropoda</taxon>
        <taxon>Hexapoda</taxon>
        <taxon>Insecta</taxon>
        <taxon>Pterygota</taxon>
        <taxon>Neoptera</taxon>
        <taxon>Endopterygota</taxon>
        <taxon>Coleoptera</taxon>
        <taxon>Polyphaga</taxon>
        <taxon>Scarabaeiformia</taxon>
        <taxon>Scarabaeidae</taxon>
        <taxon>Rutelinae</taxon>
        <taxon>Popillia</taxon>
    </lineage>
</organism>
<reference evidence="2 3" key="1">
    <citation type="journal article" date="2024" name="BMC Genomics">
        <title>De novo assembly and annotation of Popillia japonica's genome with initial clues to its potential as an invasive pest.</title>
        <authorList>
            <person name="Cucini C."/>
            <person name="Boschi S."/>
            <person name="Funari R."/>
            <person name="Cardaioli E."/>
            <person name="Iannotti N."/>
            <person name="Marturano G."/>
            <person name="Paoli F."/>
            <person name="Bruttini M."/>
            <person name="Carapelli A."/>
            <person name="Frati F."/>
            <person name="Nardi F."/>
        </authorList>
    </citation>
    <scope>NUCLEOTIDE SEQUENCE [LARGE SCALE GENOMIC DNA]</scope>
    <source>
        <strain evidence="2">DMR45628</strain>
    </source>
</reference>
<dbReference type="AlphaFoldDB" id="A0AAW1L5J2"/>